<evidence type="ECO:0000256" key="2">
    <source>
        <dbReference type="ARBA" id="ARBA00022475"/>
    </source>
</evidence>
<sequence length="183" mass="20346">MPGNSDPLNQVEISSEEKEFSFKDLFEAIWINKFFIIIFPLLVGSITALYTLTLPNMYRAEVLLASSESKSQNTSAASTGLAALAGVSLQSTDNKTLIAIETLKSRKFISEFLIRHEALPALMAPISWNSKEDILEVGEYHGSIQEATKAFAKIFYVGKLSRNTPFVLMTITHISPTQARDWL</sequence>
<evidence type="ECO:0000259" key="7">
    <source>
        <dbReference type="Pfam" id="PF02706"/>
    </source>
</evidence>
<dbReference type="GO" id="GO:0005886">
    <property type="term" value="C:plasma membrane"/>
    <property type="evidence" value="ECO:0007669"/>
    <property type="project" value="UniProtKB-SubCell"/>
</dbReference>
<evidence type="ECO:0000256" key="1">
    <source>
        <dbReference type="ARBA" id="ARBA00004651"/>
    </source>
</evidence>
<gene>
    <name evidence="8" type="ORF">METZ01_LOCUS468508</name>
</gene>
<proteinExistence type="predicted"/>
<feature type="non-terminal residue" evidence="8">
    <location>
        <position position="183"/>
    </location>
</feature>
<dbReference type="EMBL" id="UINC01197923">
    <property type="protein sequence ID" value="SVE15654.1"/>
    <property type="molecule type" value="Genomic_DNA"/>
</dbReference>
<keyword evidence="4 6" id="KW-1133">Transmembrane helix</keyword>
<evidence type="ECO:0000256" key="3">
    <source>
        <dbReference type="ARBA" id="ARBA00022692"/>
    </source>
</evidence>
<keyword evidence="5 6" id="KW-0472">Membrane</keyword>
<dbReference type="InterPro" id="IPR003856">
    <property type="entry name" value="LPS_length_determ_N"/>
</dbReference>
<dbReference type="InterPro" id="IPR050445">
    <property type="entry name" value="Bact_polysacc_biosynth/exp"/>
</dbReference>
<evidence type="ECO:0000256" key="4">
    <source>
        <dbReference type="ARBA" id="ARBA00022989"/>
    </source>
</evidence>
<dbReference type="GO" id="GO:0004713">
    <property type="term" value="F:protein tyrosine kinase activity"/>
    <property type="evidence" value="ECO:0007669"/>
    <property type="project" value="TreeGrafter"/>
</dbReference>
<evidence type="ECO:0000313" key="8">
    <source>
        <dbReference type="EMBL" id="SVE15654.1"/>
    </source>
</evidence>
<accession>A0A383B6Z7</accession>
<feature type="transmembrane region" description="Helical" evidence="6">
    <location>
        <begin position="30"/>
        <end position="52"/>
    </location>
</feature>
<evidence type="ECO:0000256" key="6">
    <source>
        <dbReference type="SAM" id="Phobius"/>
    </source>
</evidence>
<keyword evidence="2" id="KW-1003">Cell membrane</keyword>
<dbReference type="PANTHER" id="PTHR32309:SF13">
    <property type="entry name" value="FERRIC ENTEROBACTIN TRANSPORT PROTEIN FEPE"/>
    <property type="match status" value="1"/>
</dbReference>
<dbReference type="AlphaFoldDB" id="A0A383B6Z7"/>
<organism evidence="8">
    <name type="scientific">marine metagenome</name>
    <dbReference type="NCBI Taxonomy" id="408172"/>
    <lineage>
        <taxon>unclassified sequences</taxon>
        <taxon>metagenomes</taxon>
        <taxon>ecological metagenomes</taxon>
    </lineage>
</organism>
<dbReference type="Pfam" id="PF02706">
    <property type="entry name" value="Wzz"/>
    <property type="match status" value="1"/>
</dbReference>
<protein>
    <recommendedName>
        <fullName evidence="7">Polysaccharide chain length determinant N-terminal domain-containing protein</fullName>
    </recommendedName>
</protein>
<comment type="subcellular location">
    <subcellularLocation>
        <location evidence="1">Cell membrane</location>
        <topology evidence="1">Multi-pass membrane protein</topology>
    </subcellularLocation>
</comment>
<name>A0A383B6Z7_9ZZZZ</name>
<reference evidence="8" key="1">
    <citation type="submission" date="2018-05" db="EMBL/GenBank/DDBJ databases">
        <authorList>
            <person name="Lanie J.A."/>
            <person name="Ng W.-L."/>
            <person name="Kazmierczak K.M."/>
            <person name="Andrzejewski T.M."/>
            <person name="Davidsen T.M."/>
            <person name="Wayne K.J."/>
            <person name="Tettelin H."/>
            <person name="Glass J.I."/>
            <person name="Rusch D."/>
            <person name="Podicherti R."/>
            <person name="Tsui H.-C.T."/>
            <person name="Winkler M.E."/>
        </authorList>
    </citation>
    <scope>NUCLEOTIDE SEQUENCE</scope>
</reference>
<evidence type="ECO:0000256" key="5">
    <source>
        <dbReference type="ARBA" id="ARBA00023136"/>
    </source>
</evidence>
<dbReference type="PANTHER" id="PTHR32309">
    <property type="entry name" value="TYROSINE-PROTEIN KINASE"/>
    <property type="match status" value="1"/>
</dbReference>
<feature type="domain" description="Polysaccharide chain length determinant N-terminal" evidence="7">
    <location>
        <begin position="19"/>
        <end position="113"/>
    </location>
</feature>
<keyword evidence="3 6" id="KW-0812">Transmembrane</keyword>